<dbReference type="GO" id="GO:0007166">
    <property type="term" value="P:cell surface receptor signaling pathway"/>
    <property type="evidence" value="ECO:0007669"/>
    <property type="project" value="TreeGrafter"/>
</dbReference>
<dbReference type="InterPro" id="IPR013783">
    <property type="entry name" value="Ig-like_fold"/>
</dbReference>
<keyword evidence="3" id="KW-0472">Membrane</keyword>
<dbReference type="InterPro" id="IPR007110">
    <property type="entry name" value="Ig-like_dom"/>
</dbReference>
<dbReference type="InterPro" id="IPR050488">
    <property type="entry name" value="Ig_Fc_receptor"/>
</dbReference>
<feature type="domain" description="Ig-like" evidence="4">
    <location>
        <begin position="68"/>
        <end position="155"/>
    </location>
</feature>
<keyword evidence="3" id="KW-1133">Transmembrane helix</keyword>
<evidence type="ECO:0000259" key="4">
    <source>
        <dbReference type="PROSITE" id="PS50835"/>
    </source>
</evidence>
<accession>A0A8J6KCV2</accession>
<keyword evidence="1" id="KW-0732">Signal</keyword>
<dbReference type="AlphaFoldDB" id="A0A8J6KCV2"/>
<dbReference type="Gene3D" id="2.60.40.10">
    <property type="entry name" value="Immunoglobulins"/>
    <property type="match status" value="2"/>
</dbReference>
<evidence type="ECO:0000256" key="3">
    <source>
        <dbReference type="SAM" id="Phobius"/>
    </source>
</evidence>
<dbReference type="InterPro" id="IPR036179">
    <property type="entry name" value="Ig-like_dom_sf"/>
</dbReference>
<organism evidence="5 6">
    <name type="scientific">Eleutherodactylus coqui</name>
    <name type="common">Puerto Rican coqui</name>
    <dbReference type="NCBI Taxonomy" id="57060"/>
    <lineage>
        <taxon>Eukaryota</taxon>
        <taxon>Metazoa</taxon>
        <taxon>Chordata</taxon>
        <taxon>Craniata</taxon>
        <taxon>Vertebrata</taxon>
        <taxon>Euteleostomi</taxon>
        <taxon>Amphibia</taxon>
        <taxon>Batrachia</taxon>
        <taxon>Anura</taxon>
        <taxon>Neobatrachia</taxon>
        <taxon>Hyloidea</taxon>
        <taxon>Eleutherodactylidae</taxon>
        <taxon>Eleutherodactylinae</taxon>
        <taxon>Eleutherodactylus</taxon>
        <taxon>Eleutherodactylus</taxon>
    </lineage>
</organism>
<comment type="caution">
    <text evidence="5">The sequence shown here is derived from an EMBL/GenBank/DDBJ whole genome shotgun (WGS) entry which is preliminary data.</text>
</comment>
<dbReference type="Proteomes" id="UP000770717">
    <property type="component" value="Unassembled WGS sequence"/>
</dbReference>
<keyword evidence="2" id="KW-1015">Disulfide bond</keyword>
<sequence>MPLTVTGYNFFKDSMVIANNSTSDRLTMPSLSITNAGNYFCTYNRYASSSSPESHHIDLKVIERPSAPTLLLSPERNVFVVNQSVVIRCFLPGRPDATEINLYQNGAIIYGSDNLGVLSLASTEKRNTGNYTCEYKIVIAGRTVDSHPSNEATLVVIDLPPTPVLRHAYSLQNNSREVEITCEIPNPFSSIHGYRLYRNGGEVSSSQGNRFVKNYSLEFDGCYYCRSFVKILREEILSRKSDEVFLTLEERSRRSCQTQNSASGYDLSNEGIKLYGSILIGKVIVLISILLIFGLYLLVLHLSSQKSQSEE</sequence>
<name>A0A8J6KCV2_ELECQ</name>
<dbReference type="PANTHER" id="PTHR11481:SF120">
    <property type="entry name" value="FC RECEPTOR-LIKE PROTEIN 6 ISOFORM X1"/>
    <property type="match status" value="1"/>
</dbReference>
<dbReference type="OrthoDB" id="6151406at2759"/>
<evidence type="ECO:0000313" key="6">
    <source>
        <dbReference type="Proteomes" id="UP000770717"/>
    </source>
</evidence>
<dbReference type="PROSITE" id="PS50835">
    <property type="entry name" value="IG_LIKE"/>
    <property type="match status" value="1"/>
</dbReference>
<reference evidence="5" key="1">
    <citation type="thesis" date="2020" institute="ProQuest LLC" country="789 East Eisenhower Parkway, Ann Arbor, MI, USA">
        <title>Comparative Genomics and Chromosome Evolution.</title>
        <authorList>
            <person name="Mudd A.B."/>
        </authorList>
    </citation>
    <scope>NUCLEOTIDE SEQUENCE</scope>
    <source>
        <strain evidence="5">HN-11 Male</strain>
        <tissue evidence="5">Kidney and liver</tissue>
    </source>
</reference>
<gene>
    <name evidence="5" type="ORF">GDO78_007076</name>
</gene>
<dbReference type="SUPFAM" id="SSF48726">
    <property type="entry name" value="Immunoglobulin"/>
    <property type="match status" value="2"/>
</dbReference>
<dbReference type="GO" id="GO:0006955">
    <property type="term" value="P:immune response"/>
    <property type="evidence" value="ECO:0007669"/>
    <property type="project" value="TreeGrafter"/>
</dbReference>
<protein>
    <recommendedName>
        <fullName evidence="4">Ig-like domain-containing protein</fullName>
    </recommendedName>
</protein>
<proteinExistence type="predicted"/>
<evidence type="ECO:0000256" key="1">
    <source>
        <dbReference type="ARBA" id="ARBA00022729"/>
    </source>
</evidence>
<evidence type="ECO:0000256" key="2">
    <source>
        <dbReference type="ARBA" id="ARBA00023157"/>
    </source>
</evidence>
<keyword evidence="3" id="KW-0812">Transmembrane</keyword>
<feature type="transmembrane region" description="Helical" evidence="3">
    <location>
        <begin position="274"/>
        <end position="299"/>
    </location>
</feature>
<dbReference type="PANTHER" id="PTHR11481">
    <property type="entry name" value="IMMUNOGLOBULIN FC RECEPTOR"/>
    <property type="match status" value="1"/>
</dbReference>
<keyword evidence="6" id="KW-1185">Reference proteome</keyword>
<evidence type="ECO:0000313" key="5">
    <source>
        <dbReference type="EMBL" id="KAG9487010.1"/>
    </source>
</evidence>
<dbReference type="GO" id="GO:0004888">
    <property type="term" value="F:transmembrane signaling receptor activity"/>
    <property type="evidence" value="ECO:0007669"/>
    <property type="project" value="TreeGrafter"/>
</dbReference>
<dbReference type="GO" id="GO:0009897">
    <property type="term" value="C:external side of plasma membrane"/>
    <property type="evidence" value="ECO:0007669"/>
    <property type="project" value="TreeGrafter"/>
</dbReference>
<dbReference type="Pfam" id="PF13895">
    <property type="entry name" value="Ig_2"/>
    <property type="match status" value="1"/>
</dbReference>
<dbReference type="EMBL" id="WNTK01000003">
    <property type="protein sequence ID" value="KAG9487010.1"/>
    <property type="molecule type" value="Genomic_DNA"/>
</dbReference>